<organism evidence="10 11">
    <name type="scientific">Primorskyibacter flagellatus</name>
    <dbReference type="NCBI Taxonomy" id="1387277"/>
    <lineage>
        <taxon>Bacteria</taxon>
        <taxon>Pseudomonadati</taxon>
        <taxon>Pseudomonadota</taxon>
        <taxon>Alphaproteobacteria</taxon>
        <taxon>Rhodobacterales</taxon>
        <taxon>Roseobacteraceae</taxon>
        <taxon>Primorskyibacter</taxon>
    </lineage>
</organism>
<dbReference type="PROSITE" id="PS51007">
    <property type="entry name" value="CYTC"/>
    <property type="match status" value="1"/>
</dbReference>
<keyword evidence="3 6" id="KW-0479">Metal-binding</keyword>
<dbReference type="InterPro" id="IPR009056">
    <property type="entry name" value="Cyt_c-like_dom"/>
</dbReference>
<reference evidence="11" key="1">
    <citation type="journal article" date="2019" name="Int. J. Syst. Evol. Microbiol.">
        <title>The Global Catalogue of Microorganisms (GCM) 10K type strain sequencing project: providing services to taxonomists for standard genome sequencing and annotation.</title>
        <authorList>
            <consortium name="The Broad Institute Genomics Platform"/>
            <consortium name="The Broad Institute Genome Sequencing Center for Infectious Disease"/>
            <person name="Wu L."/>
            <person name="Ma J."/>
        </authorList>
    </citation>
    <scope>NUCLEOTIDE SEQUENCE [LARGE SCALE GENOMIC DNA]</scope>
    <source>
        <strain evidence="11">CGMCC 1.12664</strain>
    </source>
</reference>
<dbReference type="InterPro" id="IPR051395">
    <property type="entry name" value="Cytochrome_c_Peroxidase/MauG"/>
</dbReference>
<evidence type="ECO:0000256" key="2">
    <source>
        <dbReference type="ARBA" id="ARBA00022617"/>
    </source>
</evidence>
<feature type="signal peptide" evidence="8">
    <location>
        <begin position="1"/>
        <end position="20"/>
    </location>
</feature>
<evidence type="ECO:0000259" key="9">
    <source>
        <dbReference type="PROSITE" id="PS51007"/>
    </source>
</evidence>
<name>A0A917EDS4_9RHOB</name>
<dbReference type="InterPro" id="IPR004852">
    <property type="entry name" value="Di-haem_cyt_c_peroxidsae"/>
</dbReference>
<dbReference type="GO" id="GO:0046872">
    <property type="term" value="F:metal ion binding"/>
    <property type="evidence" value="ECO:0007669"/>
    <property type="project" value="UniProtKB-KW"/>
</dbReference>
<evidence type="ECO:0000256" key="3">
    <source>
        <dbReference type="ARBA" id="ARBA00022723"/>
    </source>
</evidence>
<dbReference type="EMBL" id="BMFJ01000001">
    <property type="protein sequence ID" value="GGE26950.1"/>
    <property type="molecule type" value="Genomic_DNA"/>
</dbReference>
<dbReference type="GO" id="GO:0030313">
    <property type="term" value="C:cell envelope"/>
    <property type="evidence" value="ECO:0007669"/>
    <property type="project" value="UniProtKB-SubCell"/>
</dbReference>
<sequence>MRFRVTAAGILSLQATLSLAADLPAAVTQADFPPTDHDLVMLGRDLFFDPILSGNKNIACATCHHPSLASADGLSLGLGEGAVALGPKRHVGSYNVPRNRIPRNAPALFNIGAYEFTVLFHDGRVQADREADFGFRMPKNALLERPVPTALAAQALMPPTSHDEMAGQDEENPIAVASGEGRFAGKDGVWDLLCQRIEAIPEYRVRFEAIFGSDRKMHFTDIARAIAEFETFEFQSFNSPFDRYLHGDAAALTERQVAGMEVFYGEGNCSSCHSGPFQTDHSFHAIGLPQLGPGKEPGSYADKGRGGITGAPDDRYRFRTPSLRNVAITGPYGHNGAYSDLESIVRHHLDPIRALTQYDRSQARLSDVPVEFNDWGAMSDQEEMIRIAEATEIIPVSLSEGQIADLLAFLDALTDPAAGRGRLGAPQNVPSGLPLDLAD</sequence>
<feature type="domain" description="Cytochrome c" evidence="9">
    <location>
        <begin position="254"/>
        <end position="414"/>
    </location>
</feature>
<keyword evidence="5 6" id="KW-0408">Iron</keyword>
<evidence type="ECO:0000256" key="1">
    <source>
        <dbReference type="ARBA" id="ARBA00004196"/>
    </source>
</evidence>
<dbReference type="Pfam" id="PF03150">
    <property type="entry name" value="CCP_MauG"/>
    <property type="match status" value="1"/>
</dbReference>
<keyword evidence="2 6" id="KW-0349">Heme</keyword>
<comment type="subcellular location">
    <subcellularLocation>
        <location evidence="1">Cell envelope</location>
    </subcellularLocation>
</comment>
<dbReference type="AlphaFoldDB" id="A0A917EDS4"/>
<dbReference type="InterPro" id="IPR036909">
    <property type="entry name" value="Cyt_c-like_dom_sf"/>
</dbReference>
<keyword evidence="4" id="KW-0560">Oxidoreductase</keyword>
<dbReference type="PANTHER" id="PTHR30600">
    <property type="entry name" value="CYTOCHROME C PEROXIDASE-RELATED"/>
    <property type="match status" value="1"/>
</dbReference>
<keyword evidence="8" id="KW-0732">Signal</keyword>
<evidence type="ECO:0000256" key="7">
    <source>
        <dbReference type="SAM" id="MobiDB-lite"/>
    </source>
</evidence>
<comment type="caution">
    <text evidence="10">The sequence shown here is derived from an EMBL/GenBank/DDBJ whole genome shotgun (WGS) entry which is preliminary data.</text>
</comment>
<dbReference type="Proteomes" id="UP000612855">
    <property type="component" value="Unassembled WGS sequence"/>
</dbReference>
<dbReference type="SUPFAM" id="SSF46626">
    <property type="entry name" value="Cytochrome c"/>
    <property type="match status" value="2"/>
</dbReference>
<proteinExistence type="predicted"/>
<dbReference type="GO" id="GO:0020037">
    <property type="term" value="F:heme binding"/>
    <property type="evidence" value="ECO:0007669"/>
    <property type="project" value="InterPro"/>
</dbReference>
<feature type="chain" id="PRO_5036857911" description="Cytochrome c domain-containing protein" evidence="8">
    <location>
        <begin position="21"/>
        <end position="439"/>
    </location>
</feature>
<protein>
    <recommendedName>
        <fullName evidence="9">Cytochrome c domain-containing protein</fullName>
    </recommendedName>
</protein>
<accession>A0A917EDS4</accession>
<dbReference type="Gene3D" id="1.10.760.10">
    <property type="entry name" value="Cytochrome c-like domain"/>
    <property type="match status" value="2"/>
</dbReference>
<feature type="region of interest" description="Disordered" evidence="7">
    <location>
        <begin position="420"/>
        <end position="439"/>
    </location>
</feature>
<evidence type="ECO:0000256" key="5">
    <source>
        <dbReference type="ARBA" id="ARBA00023004"/>
    </source>
</evidence>
<dbReference type="GO" id="GO:0004130">
    <property type="term" value="F:cytochrome-c peroxidase activity"/>
    <property type="evidence" value="ECO:0007669"/>
    <property type="project" value="TreeGrafter"/>
</dbReference>
<evidence type="ECO:0000256" key="6">
    <source>
        <dbReference type="PROSITE-ProRule" id="PRU00433"/>
    </source>
</evidence>
<dbReference type="RefSeq" id="WP_188476954.1">
    <property type="nucleotide sequence ID" value="NZ_BMFJ01000001.1"/>
</dbReference>
<keyword evidence="11" id="KW-1185">Reference proteome</keyword>
<dbReference type="GO" id="GO:0009055">
    <property type="term" value="F:electron transfer activity"/>
    <property type="evidence" value="ECO:0007669"/>
    <property type="project" value="InterPro"/>
</dbReference>
<evidence type="ECO:0000313" key="11">
    <source>
        <dbReference type="Proteomes" id="UP000612855"/>
    </source>
</evidence>
<evidence type="ECO:0000313" key="10">
    <source>
        <dbReference type="EMBL" id="GGE26950.1"/>
    </source>
</evidence>
<evidence type="ECO:0000256" key="8">
    <source>
        <dbReference type="SAM" id="SignalP"/>
    </source>
</evidence>
<evidence type="ECO:0000256" key="4">
    <source>
        <dbReference type="ARBA" id="ARBA00023002"/>
    </source>
</evidence>
<gene>
    <name evidence="10" type="ORF">GCM10011360_14120</name>
</gene>